<dbReference type="InterPro" id="IPR050332">
    <property type="entry name" value="GPCR_2"/>
</dbReference>
<feature type="transmembrane region" description="Helical" evidence="14">
    <location>
        <begin position="118"/>
        <end position="138"/>
    </location>
</feature>
<dbReference type="InParanoid" id="A0A5N4ARZ8"/>
<evidence type="ECO:0000259" key="15">
    <source>
        <dbReference type="PROSITE" id="PS50227"/>
    </source>
</evidence>
<dbReference type="SMART" id="SM00008">
    <property type="entry name" value="HormR"/>
    <property type="match status" value="1"/>
</dbReference>
<dbReference type="FunCoup" id="A0A5N4ARZ8">
    <property type="interactions" value="157"/>
</dbReference>
<dbReference type="InterPro" id="IPR002001">
    <property type="entry name" value="GPCR_2_diuretic_rcpt"/>
</dbReference>
<evidence type="ECO:0000256" key="11">
    <source>
        <dbReference type="ARBA" id="ARBA00054836"/>
    </source>
</evidence>
<evidence type="ECO:0000313" key="18">
    <source>
        <dbReference type="Proteomes" id="UP000327044"/>
    </source>
</evidence>
<evidence type="ECO:0000256" key="8">
    <source>
        <dbReference type="ARBA" id="ARBA00023170"/>
    </source>
</evidence>
<sequence length="463" mass="52982">MSDFNENDFNLYDDQFLLERLNDSETELSCELKKSLQPIATGCGIDFDRVLCWPQTSPNTLAVLPCLSQLNGIRYDTTQNASRWCFPNGTWDQYTDYSRCKELYLENHVPGVEITTTIYFIGYSISLIALTVAVFIFWKFKDLKCLRNTIHMNLMCTYILADFMWTLTYTLQMSLQSNKGLCILLTILLHYFHLTNFFWMFVEGLYLHILVVKTFTGDNIKLPVYAIIGWGCPMVFVLIWGITRSFSPTENDRKAGEIIRSCPWTPHVSDWIYQVPAMAVLLSNVVFMGVIMWVLITKLRSANSAETQQYRKAAKALLVLIPLLGITYILVIVGPAEDGLFKSVYDIVRAVLLSTQGFTVALFYCFLNTEVKNTVRHRFNSWHARRTVGSQRESRYSGRDWSQRSNRSRGESLRLYNQSGNMYRKRESTCSDATTTTVVTVATTGKQTPQIRSPLLPPPGELG</sequence>
<evidence type="ECO:0000256" key="3">
    <source>
        <dbReference type="ARBA" id="ARBA00022475"/>
    </source>
</evidence>
<comment type="caution">
    <text evidence="17">The sequence shown here is derived from an EMBL/GenBank/DDBJ whole genome shotgun (WGS) entry which is preliminary data.</text>
</comment>
<dbReference type="InterPro" id="IPR000832">
    <property type="entry name" value="GPCR_2_secretin-like"/>
</dbReference>
<evidence type="ECO:0000259" key="16">
    <source>
        <dbReference type="PROSITE" id="PS50261"/>
    </source>
</evidence>
<dbReference type="PRINTS" id="PR00249">
    <property type="entry name" value="GPCRSECRETIN"/>
</dbReference>
<dbReference type="PROSITE" id="PS00650">
    <property type="entry name" value="G_PROTEIN_RECEP_F2_2"/>
    <property type="match status" value="1"/>
</dbReference>
<dbReference type="OrthoDB" id="6022368at2759"/>
<dbReference type="GO" id="GO:0005886">
    <property type="term" value="C:plasma membrane"/>
    <property type="evidence" value="ECO:0007669"/>
    <property type="project" value="UniProtKB-SubCell"/>
</dbReference>
<comment type="function">
    <text evidence="11">Receptor for the insect diurectic hormone. The activity of this receptor is mediated by G proteins which activate adenylyl cyclase.</text>
</comment>
<comment type="subcellular location">
    <subcellularLocation>
        <location evidence="1">Cell membrane</location>
        <topology evidence="1">Multi-pass membrane protein</topology>
    </subcellularLocation>
</comment>
<dbReference type="InterPro" id="IPR001879">
    <property type="entry name" value="GPCR_2_extracellular_dom"/>
</dbReference>
<feature type="domain" description="G-protein coupled receptors family 2 profile 2" evidence="16">
    <location>
        <begin position="115"/>
        <end position="368"/>
    </location>
</feature>
<feature type="transmembrane region" description="Helical" evidence="14">
    <location>
        <begin position="271"/>
        <end position="296"/>
    </location>
</feature>
<evidence type="ECO:0000256" key="9">
    <source>
        <dbReference type="ARBA" id="ARBA00023180"/>
    </source>
</evidence>
<dbReference type="PROSITE" id="PS50261">
    <property type="entry name" value="G_PROTEIN_RECEP_F2_4"/>
    <property type="match status" value="1"/>
</dbReference>
<dbReference type="FunFam" id="1.20.1070.10:FF:000155">
    <property type="entry name" value="diuretic hormone receptor isoform X1"/>
    <property type="match status" value="1"/>
</dbReference>
<evidence type="ECO:0000256" key="10">
    <source>
        <dbReference type="ARBA" id="ARBA00023224"/>
    </source>
</evidence>
<feature type="transmembrane region" description="Helical" evidence="14">
    <location>
        <begin position="224"/>
        <end position="243"/>
    </location>
</feature>
<dbReference type="PANTHER" id="PTHR45620:SF15">
    <property type="entry name" value="DIURETIC HORMONE 44 RECEPTOR 1-RELATED"/>
    <property type="match status" value="1"/>
</dbReference>
<dbReference type="Pfam" id="PF02793">
    <property type="entry name" value="HRM"/>
    <property type="match status" value="1"/>
</dbReference>
<dbReference type="Gene3D" id="4.10.1240.10">
    <property type="entry name" value="GPCR, family 2, extracellular hormone receptor domain"/>
    <property type="match status" value="1"/>
</dbReference>
<evidence type="ECO:0000256" key="1">
    <source>
        <dbReference type="ARBA" id="ARBA00004651"/>
    </source>
</evidence>
<feature type="transmembrane region" description="Helical" evidence="14">
    <location>
        <begin position="150"/>
        <end position="171"/>
    </location>
</feature>
<keyword evidence="8" id="KW-0675">Receptor</keyword>
<dbReference type="InterPro" id="IPR017981">
    <property type="entry name" value="GPCR_2-like_7TM"/>
</dbReference>
<keyword evidence="3" id="KW-1003">Cell membrane</keyword>
<dbReference type="GO" id="GO:0017046">
    <property type="term" value="F:peptide hormone binding"/>
    <property type="evidence" value="ECO:0007669"/>
    <property type="project" value="TreeGrafter"/>
</dbReference>
<feature type="transmembrane region" description="Helical" evidence="14">
    <location>
        <begin position="191"/>
        <end position="212"/>
    </location>
</feature>
<keyword evidence="5 14" id="KW-1133">Transmembrane helix</keyword>
<dbReference type="PRINTS" id="PR01127">
    <property type="entry name" value="DIUHORMONER"/>
</dbReference>
<dbReference type="GO" id="GO:0007188">
    <property type="term" value="P:adenylate cyclase-modulating G protein-coupled receptor signaling pathway"/>
    <property type="evidence" value="ECO:0007669"/>
    <property type="project" value="TreeGrafter"/>
</dbReference>
<evidence type="ECO:0000256" key="12">
    <source>
        <dbReference type="ARBA" id="ARBA00071387"/>
    </source>
</evidence>
<feature type="transmembrane region" description="Helical" evidence="14">
    <location>
        <begin position="347"/>
        <end position="367"/>
    </location>
</feature>
<evidence type="ECO:0000256" key="7">
    <source>
        <dbReference type="ARBA" id="ARBA00023136"/>
    </source>
</evidence>
<accession>A0A5N4ARZ8</accession>
<evidence type="ECO:0000256" key="2">
    <source>
        <dbReference type="ARBA" id="ARBA00005314"/>
    </source>
</evidence>
<dbReference type="AlphaFoldDB" id="A0A5N4ARZ8"/>
<keyword evidence="7 14" id="KW-0472">Membrane</keyword>
<keyword evidence="10" id="KW-0807">Transducer</keyword>
<feature type="domain" description="G-protein coupled receptors family 2 profile 1" evidence="15">
    <location>
        <begin position="29"/>
        <end position="104"/>
    </location>
</feature>
<gene>
    <name evidence="17" type="ORF">PPYR_07868</name>
</gene>
<dbReference type="SUPFAM" id="SSF111418">
    <property type="entry name" value="Hormone receptor domain"/>
    <property type="match status" value="1"/>
</dbReference>
<name>A0A5N4ARZ8_PHOPY</name>
<dbReference type="CDD" id="cd15263">
    <property type="entry name" value="7tmB1_DH_R"/>
    <property type="match status" value="1"/>
</dbReference>
<dbReference type="PROSITE" id="PS50227">
    <property type="entry name" value="G_PROTEIN_RECEP_F2_3"/>
    <property type="match status" value="1"/>
</dbReference>
<feature type="region of interest" description="Disordered" evidence="13">
    <location>
        <begin position="444"/>
        <end position="463"/>
    </location>
</feature>
<keyword evidence="4 14" id="KW-0812">Transmembrane</keyword>
<dbReference type="Proteomes" id="UP000327044">
    <property type="component" value="Unassembled WGS sequence"/>
</dbReference>
<dbReference type="InterPro" id="IPR017983">
    <property type="entry name" value="GPCR_2_secretin-like_CS"/>
</dbReference>
<dbReference type="GO" id="GO:0007166">
    <property type="term" value="P:cell surface receptor signaling pathway"/>
    <property type="evidence" value="ECO:0007669"/>
    <property type="project" value="InterPro"/>
</dbReference>
<evidence type="ECO:0000256" key="14">
    <source>
        <dbReference type="SAM" id="Phobius"/>
    </source>
</evidence>
<dbReference type="Gene3D" id="1.20.1070.10">
    <property type="entry name" value="Rhodopsin 7-helix transmembrane proteins"/>
    <property type="match status" value="1"/>
</dbReference>
<proteinExistence type="inferred from homology"/>
<dbReference type="GO" id="GO:0008036">
    <property type="term" value="F:diuretic hormone receptor activity"/>
    <property type="evidence" value="ECO:0007669"/>
    <property type="project" value="InterPro"/>
</dbReference>
<dbReference type="PANTHER" id="PTHR45620">
    <property type="entry name" value="PDF RECEPTOR-LIKE PROTEIN-RELATED"/>
    <property type="match status" value="1"/>
</dbReference>
<comment type="similarity">
    <text evidence="2">Belongs to the G-protein coupled receptor 2 family.</text>
</comment>
<keyword evidence="9" id="KW-0325">Glycoprotein</keyword>
<dbReference type="SUPFAM" id="SSF81321">
    <property type="entry name" value="Family A G protein-coupled receptor-like"/>
    <property type="match status" value="1"/>
</dbReference>
<organism evidence="17 18">
    <name type="scientific">Photinus pyralis</name>
    <name type="common">Common eastern firefly</name>
    <name type="synonym">Lampyris pyralis</name>
    <dbReference type="NCBI Taxonomy" id="7054"/>
    <lineage>
        <taxon>Eukaryota</taxon>
        <taxon>Metazoa</taxon>
        <taxon>Ecdysozoa</taxon>
        <taxon>Arthropoda</taxon>
        <taxon>Hexapoda</taxon>
        <taxon>Insecta</taxon>
        <taxon>Pterygota</taxon>
        <taxon>Neoptera</taxon>
        <taxon>Endopterygota</taxon>
        <taxon>Coleoptera</taxon>
        <taxon>Polyphaga</taxon>
        <taxon>Elateriformia</taxon>
        <taxon>Elateroidea</taxon>
        <taxon>Lampyridae</taxon>
        <taxon>Lampyrinae</taxon>
        <taxon>Photinus</taxon>
    </lineage>
</organism>
<dbReference type="Pfam" id="PF00002">
    <property type="entry name" value="7tm_2"/>
    <property type="match status" value="1"/>
</dbReference>
<evidence type="ECO:0000256" key="6">
    <source>
        <dbReference type="ARBA" id="ARBA00023040"/>
    </source>
</evidence>
<dbReference type="EMBL" id="VVIM01000005">
    <property type="protein sequence ID" value="KAB0799988.1"/>
    <property type="molecule type" value="Genomic_DNA"/>
</dbReference>
<evidence type="ECO:0000256" key="5">
    <source>
        <dbReference type="ARBA" id="ARBA00022989"/>
    </source>
</evidence>
<keyword evidence="6" id="KW-0297">G-protein coupled receptor</keyword>
<feature type="transmembrane region" description="Helical" evidence="14">
    <location>
        <begin position="316"/>
        <end position="335"/>
    </location>
</feature>
<dbReference type="GO" id="GO:0008528">
    <property type="term" value="F:G protein-coupled peptide receptor activity"/>
    <property type="evidence" value="ECO:0007669"/>
    <property type="project" value="TreeGrafter"/>
</dbReference>
<keyword evidence="18" id="KW-1185">Reference proteome</keyword>
<evidence type="ECO:0000256" key="13">
    <source>
        <dbReference type="SAM" id="MobiDB-lite"/>
    </source>
</evidence>
<dbReference type="InterPro" id="IPR036445">
    <property type="entry name" value="GPCR_2_extracell_dom_sf"/>
</dbReference>
<protein>
    <recommendedName>
        <fullName evidence="12">Diuretic hormone receptor</fullName>
    </recommendedName>
</protein>
<reference evidence="17 18" key="1">
    <citation type="journal article" date="2018" name="Elife">
        <title>Firefly genomes illuminate parallel origins of bioluminescence in beetles.</title>
        <authorList>
            <person name="Fallon T.R."/>
            <person name="Lower S.E."/>
            <person name="Chang C.H."/>
            <person name="Bessho-Uehara M."/>
            <person name="Martin G.J."/>
            <person name="Bewick A.J."/>
            <person name="Behringer M."/>
            <person name="Debat H.J."/>
            <person name="Wong I."/>
            <person name="Day J.C."/>
            <person name="Suvorov A."/>
            <person name="Silva C.J."/>
            <person name="Stanger-Hall K.F."/>
            <person name="Hall D.W."/>
            <person name="Schmitz R.J."/>
            <person name="Nelson D.R."/>
            <person name="Lewis S.M."/>
            <person name="Shigenobu S."/>
            <person name="Bybee S.M."/>
            <person name="Larracuente A.M."/>
            <person name="Oba Y."/>
            <person name="Weng J.K."/>
        </authorList>
    </citation>
    <scope>NUCLEOTIDE SEQUENCE [LARGE SCALE GENOMIC DNA]</scope>
    <source>
        <strain evidence="17">1611_PpyrPB1</strain>
        <tissue evidence="17">Whole body</tissue>
    </source>
</reference>
<evidence type="ECO:0000313" key="17">
    <source>
        <dbReference type="EMBL" id="KAB0799988.1"/>
    </source>
</evidence>
<evidence type="ECO:0000256" key="4">
    <source>
        <dbReference type="ARBA" id="ARBA00022692"/>
    </source>
</evidence>